<feature type="transmembrane region" description="Helical" evidence="12">
    <location>
        <begin position="505"/>
        <end position="524"/>
    </location>
</feature>
<dbReference type="Ensembl" id="ENSCVAT00000013322.1">
    <property type="protein sequence ID" value="ENSCVAP00000001495.1"/>
    <property type="gene ID" value="ENSCVAG00000002493.1"/>
</dbReference>
<evidence type="ECO:0000256" key="6">
    <source>
        <dbReference type="ARBA" id="ARBA00023040"/>
    </source>
</evidence>
<evidence type="ECO:0000256" key="10">
    <source>
        <dbReference type="ARBA" id="ARBA00023224"/>
    </source>
</evidence>
<evidence type="ECO:0000256" key="3">
    <source>
        <dbReference type="ARBA" id="ARBA00022692"/>
    </source>
</evidence>
<evidence type="ECO:0000256" key="2">
    <source>
        <dbReference type="ARBA" id="ARBA00022475"/>
    </source>
</evidence>
<dbReference type="PANTHER" id="PTHR24061:SF441">
    <property type="entry name" value="TASTE RECEPTOR TYPE 1 MEMBER 2B-RELATED"/>
    <property type="match status" value="1"/>
</dbReference>
<dbReference type="PROSITE" id="PS50259">
    <property type="entry name" value="G_PROTEIN_RECEP_F3_4"/>
    <property type="match status" value="1"/>
</dbReference>
<evidence type="ECO:0000256" key="8">
    <source>
        <dbReference type="ARBA" id="ARBA00023170"/>
    </source>
</evidence>
<evidence type="ECO:0000256" key="1">
    <source>
        <dbReference type="ARBA" id="ARBA00004651"/>
    </source>
</evidence>
<dbReference type="PRINTS" id="PR00248">
    <property type="entry name" value="GPCRMGR"/>
</dbReference>
<dbReference type="InterPro" id="IPR001828">
    <property type="entry name" value="ANF_lig-bd_rcpt"/>
</dbReference>
<keyword evidence="3 12" id="KW-0812">Transmembrane</keyword>
<feature type="domain" description="G-protein coupled receptors family 3 profile" evidence="14">
    <location>
        <begin position="467"/>
        <end position="731"/>
    </location>
</feature>
<dbReference type="OMA" id="FINYKTP"/>
<keyword evidence="2" id="KW-1003">Cell membrane</keyword>
<evidence type="ECO:0000256" key="7">
    <source>
        <dbReference type="ARBA" id="ARBA00023136"/>
    </source>
</evidence>
<dbReference type="Pfam" id="PF01094">
    <property type="entry name" value="ANF_receptor"/>
    <property type="match status" value="1"/>
</dbReference>
<keyword evidence="9" id="KW-0325">Glycoprotein</keyword>
<proteinExistence type="inferred from homology"/>
<dbReference type="InterPro" id="IPR011500">
    <property type="entry name" value="GPCR_3_9-Cys_dom"/>
</dbReference>
<dbReference type="Pfam" id="PF07562">
    <property type="entry name" value="NCD3G"/>
    <property type="match status" value="1"/>
</dbReference>
<dbReference type="PRINTS" id="PR00592">
    <property type="entry name" value="CASENSINGR"/>
</dbReference>
<name>A0A3Q2FE73_CYPVA</name>
<evidence type="ECO:0000256" key="13">
    <source>
        <dbReference type="SAM" id="SignalP"/>
    </source>
</evidence>
<dbReference type="Gene3D" id="3.40.50.2300">
    <property type="match status" value="2"/>
</dbReference>
<keyword evidence="7 12" id="KW-0472">Membrane</keyword>
<dbReference type="PANTHER" id="PTHR24061">
    <property type="entry name" value="CALCIUM-SENSING RECEPTOR-RELATED"/>
    <property type="match status" value="1"/>
</dbReference>
<accession>A0A3Q2FE73</accession>
<keyword evidence="16" id="KW-1185">Reference proteome</keyword>
<feature type="chain" id="PRO_5018549176" description="G-protein coupled receptors family 3 profile domain-containing protein" evidence="13">
    <location>
        <begin position="21"/>
        <end position="738"/>
    </location>
</feature>
<feature type="transmembrane region" description="Helical" evidence="12">
    <location>
        <begin position="625"/>
        <end position="647"/>
    </location>
</feature>
<sequence length="738" mass="83258">FLPCTYLCLLGCLLHKDTTASEFELDGDYLIGGLFDIHHVSERLHREKPESITCSSQPFILSSYRRFQLMRFAIEEINNSTRLLPNVQLGYKILDLCSDTQNFPGVFKLITDRGFIQPWNSSYRIGSKMIAVVGSYTSSGTLSVAPLFMMDFFPMVSYGAASSVFSRKQNFPSFLRTVHPNKDVIEVVLSILLEFNWLWVSFLYIDDNYGRDGRDLFIRTIEGTEICLAYTKGLDQNTNYSTIFQHINSLKVNVAIVFAPEWTAEALIKAAIKHNVRNKVWIAGDAWSLHKELPKEKGIENIGTVIGIAEPKMEITGFNDFIFSFKDQYQKGNIMQEAFCGQTCDCSNHTAEDIINADPSFNFPVYSAVYSVAHALHSVLQCETGSCNRSIVPRSVCSEECEAGFAKSQEGLHQCCFKCTKCKKGTYINSTKDPFSCIKCKNTEWSEEGSTSCNPRREEYMAFSHSGAVVIMLGALVFVGLAAAVSVLFFINYNTPVVKSAGGPICFLILVCLSLSSLSVFFNLGKPTAAFCILRLLFFLFFFTICLACFVVRSFQIVCIFKIAVKFPKILSWWLKYKGQWLIIGVAIVSQAVLLIIGYSVGPPIPYNDTQLHSDKILHHCGDDLLPLIGSLILIAALIIFSFGFSYTGKDLPKNYNEAKAITFCLLQLIIIWTLTVTLHELYFEKYIQIIDAMAVLSSVYSFLFWYFLPKCYIIVFEPKKNTQQYFQSLIQSYTHSQ</sequence>
<dbReference type="InterPro" id="IPR028082">
    <property type="entry name" value="Peripla_BP_I"/>
</dbReference>
<feature type="transmembrane region" description="Helical" evidence="12">
    <location>
        <begin position="536"/>
        <end position="561"/>
    </location>
</feature>
<feature type="transmembrane region" description="Helical" evidence="12">
    <location>
        <begin position="467"/>
        <end position="493"/>
    </location>
</feature>
<reference evidence="15" key="2">
    <citation type="submission" date="2025-09" db="UniProtKB">
        <authorList>
            <consortium name="Ensembl"/>
        </authorList>
    </citation>
    <scope>IDENTIFICATION</scope>
</reference>
<reference evidence="15" key="1">
    <citation type="submission" date="2025-08" db="UniProtKB">
        <authorList>
            <consortium name="Ensembl"/>
        </authorList>
    </citation>
    <scope>IDENTIFICATION</scope>
</reference>
<dbReference type="Proteomes" id="UP000265020">
    <property type="component" value="Unassembled WGS sequence"/>
</dbReference>
<dbReference type="GO" id="GO:0050909">
    <property type="term" value="P:sensory perception of taste"/>
    <property type="evidence" value="ECO:0007669"/>
    <property type="project" value="UniProtKB-ARBA"/>
</dbReference>
<dbReference type="FunFam" id="3.40.50.2300:FF:000016">
    <property type="entry name" value="Taste 1 receptor member 2"/>
    <property type="match status" value="1"/>
</dbReference>
<dbReference type="InterPro" id="IPR000337">
    <property type="entry name" value="GPCR_3"/>
</dbReference>
<feature type="transmembrane region" description="Helical" evidence="12">
    <location>
        <begin position="687"/>
        <end position="709"/>
    </location>
</feature>
<comment type="similarity">
    <text evidence="11">Belongs to the G-protein coupled receptor 3 family. TAS1R subfamily.</text>
</comment>
<evidence type="ECO:0000256" key="12">
    <source>
        <dbReference type="SAM" id="Phobius"/>
    </source>
</evidence>
<dbReference type="InterPro" id="IPR000068">
    <property type="entry name" value="GPCR_3_Ca_sens_rcpt-rel"/>
</dbReference>
<evidence type="ECO:0000313" key="15">
    <source>
        <dbReference type="Ensembl" id="ENSCVAP00000001495.1"/>
    </source>
</evidence>
<dbReference type="InterPro" id="IPR017979">
    <property type="entry name" value="GPCR_3_CS"/>
</dbReference>
<feature type="signal peptide" evidence="13">
    <location>
        <begin position="1"/>
        <end position="20"/>
    </location>
</feature>
<dbReference type="Pfam" id="PF00003">
    <property type="entry name" value="7tm_3"/>
    <property type="match status" value="1"/>
</dbReference>
<feature type="transmembrane region" description="Helical" evidence="12">
    <location>
        <begin position="581"/>
        <end position="605"/>
    </location>
</feature>
<evidence type="ECO:0000259" key="14">
    <source>
        <dbReference type="PROSITE" id="PS50259"/>
    </source>
</evidence>
<evidence type="ECO:0000256" key="5">
    <source>
        <dbReference type="ARBA" id="ARBA00022989"/>
    </source>
</evidence>
<dbReference type="AlphaFoldDB" id="A0A3Q2FE73"/>
<keyword evidence="5 12" id="KW-1133">Transmembrane helix</keyword>
<keyword evidence="10" id="KW-0807">Transducer</keyword>
<evidence type="ECO:0000256" key="4">
    <source>
        <dbReference type="ARBA" id="ARBA00022729"/>
    </source>
</evidence>
<dbReference type="GO" id="GO:0005886">
    <property type="term" value="C:plasma membrane"/>
    <property type="evidence" value="ECO:0007669"/>
    <property type="project" value="UniProtKB-SubCell"/>
</dbReference>
<feature type="transmembrane region" description="Helical" evidence="12">
    <location>
        <begin position="659"/>
        <end position="675"/>
    </location>
</feature>
<keyword evidence="8" id="KW-0675">Receptor</keyword>
<keyword evidence="6" id="KW-0297">G-protein coupled receptor</keyword>
<keyword evidence="4 13" id="KW-0732">Signal</keyword>
<evidence type="ECO:0000313" key="16">
    <source>
        <dbReference type="Proteomes" id="UP000265020"/>
    </source>
</evidence>
<dbReference type="InterPro" id="IPR017978">
    <property type="entry name" value="GPCR_3_C"/>
</dbReference>
<dbReference type="FunFam" id="2.10.50.30:FF:000004">
    <property type="entry name" value="Taste receptor type 1 member 3-like protein"/>
    <property type="match status" value="1"/>
</dbReference>
<dbReference type="GeneTree" id="ENSGT00940000156136"/>
<evidence type="ECO:0000256" key="9">
    <source>
        <dbReference type="ARBA" id="ARBA00023180"/>
    </source>
</evidence>
<dbReference type="GO" id="GO:0004930">
    <property type="term" value="F:G protein-coupled receptor activity"/>
    <property type="evidence" value="ECO:0007669"/>
    <property type="project" value="UniProtKB-KW"/>
</dbReference>
<evidence type="ECO:0000256" key="11">
    <source>
        <dbReference type="ARBA" id="ARBA00038492"/>
    </source>
</evidence>
<dbReference type="SUPFAM" id="SSF53822">
    <property type="entry name" value="Periplasmic binding protein-like I"/>
    <property type="match status" value="1"/>
</dbReference>
<organism evidence="15 16">
    <name type="scientific">Cyprinodon variegatus</name>
    <name type="common">Sheepshead minnow</name>
    <dbReference type="NCBI Taxonomy" id="28743"/>
    <lineage>
        <taxon>Eukaryota</taxon>
        <taxon>Metazoa</taxon>
        <taxon>Chordata</taxon>
        <taxon>Craniata</taxon>
        <taxon>Vertebrata</taxon>
        <taxon>Euteleostomi</taxon>
        <taxon>Actinopterygii</taxon>
        <taxon>Neopterygii</taxon>
        <taxon>Teleostei</taxon>
        <taxon>Neoteleostei</taxon>
        <taxon>Acanthomorphata</taxon>
        <taxon>Ovalentaria</taxon>
        <taxon>Atherinomorphae</taxon>
        <taxon>Cyprinodontiformes</taxon>
        <taxon>Cyprinodontidae</taxon>
        <taxon>Cyprinodon</taxon>
    </lineage>
</organism>
<comment type="subcellular location">
    <subcellularLocation>
        <location evidence="1">Cell membrane</location>
        <topology evidence="1">Multi-pass membrane protein</topology>
    </subcellularLocation>
</comment>
<dbReference type="PROSITE" id="PS00980">
    <property type="entry name" value="G_PROTEIN_RECEP_F3_2"/>
    <property type="match status" value="1"/>
</dbReference>
<protein>
    <recommendedName>
        <fullName evidence="14">G-protein coupled receptors family 3 profile domain-containing protein</fullName>
    </recommendedName>
</protein>